<evidence type="ECO:0000313" key="2">
    <source>
        <dbReference type="Proteomes" id="UP000030665"/>
    </source>
</evidence>
<sequence length="31" mass="3547">MHRTLAVAPESHSSSWEQKRDRLAAALRKTL</sequence>
<proteinExistence type="predicted"/>
<keyword evidence="2" id="KW-1185">Reference proteome</keyword>
<evidence type="ECO:0000313" key="1">
    <source>
        <dbReference type="EMBL" id="CDW52871.1"/>
    </source>
</evidence>
<accession>A0A077YYI3</accession>
<name>A0A077YYI3_TRITR</name>
<dbReference type="Proteomes" id="UP000030665">
    <property type="component" value="Unassembled WGS sequence"/>
</dbReference>
<organism evidence="1 2">
    <name type="scientific">Trichuris trichiura</name>
    <name type="common">Whipworm</name>
    <name type="synonym">Trichocephalus trichiurus</name>
    <dbReference type="NCBI Taxonomy" id="36087"/>
    <lineage>
        <taxon>Eukaryota</taxon>
        <taxon>Metazoa</taxon>
        <taxon>Ecdysozoa</taxon>
        <taxon>Nematoda</taxon>
        <taxon>Enoplea</taxon>
        <taxon>Dorylaimia</taxon>
        <taxon>Trichinellida</taxon>
        <taxon>Trichuridae</taxon>
        <taxon>Trichuris</taxon>
    </lineage>
</organism>
<reference evidence="1" key="2">
    <citation type="submission" date="2014-03" db="EMBL/GenBank/DDBJ databases">
        <title>The whipworm genome and dual-species transcriptomics of an intimate host-pathogen interaction.</title>
        <authorList>
            <person name="Foth B.J."/>
            <person name="Tsai I.J."/>
            <person name="Reid A.J."/>
            <person name="Bancroft A.J."/>
            <person name="Nichol S."/>
            <person name="Tracey A."/>
            <person name="Holroyd N."/>
            <person name="Cotton J.A."/>
            <person name="Stanley E.J."/>
            <person name="Zarowiecki M."/>
            <person name="Liu J.Z."/>
            <person name="Huckvale T."/>
            <person name="Cooper P.J."/>
            <person name="Grencis R.K."/>
            <person name="Berriman M."/>
        </authorList>
    </citation>
    <scope>NUCLEOTIDE SEQUENCE [LARGE SCALE GENOMIC DNA]</scope>
</reference>
<reference evidence="1" key="1">
    <citation type="submission" date="2014-01" db="EMBL/GenBank/DDBJ databases">
        <authorList>
            <person name="Aslett M."/>
        </authorList>
    </citation>
    <scope>NUCLEOTIDE SEQUENCE</scope>
</reference>
<dbReference type="AlphaFoldDB" id="A0A077YYI3"/>
<dbReference type="EMBL" id="HG805833">
    <property type="protein sequence ID" value="CDW52871.1"/>
    <property type="molecule type" value="Genomic_DNA"/>
</dbReference>
<protein>
    <submittedName>
        <fullName evidence="1">Uncharacterized protein</fullName>
    </submittedName>
</protein>
<gene>
    <name evidence="1" type="ORF">TTRE_0000113301</name>
</gene>